<accession>A0A8S1RJR3</accession>
<evidence type="ECO:0008006" key="5">
    <source>
        <dbReference type="Google" id="ProtNLM"/>
    </source>
</evidence>
<protein>
    <recommendedName>
        <fullName evidence="5">Transmembrane protein</fullName>
    </recommendedName>
</protein>
<dbReference type="Proteomes" id="UP000692954">
    <property type="component" value="Unassembled WGS sequence"/>
</dbReference>
<evidence type="ECO:0000313" key="4">
    <source>
        <dbReference type="Proteomes" id="UP000692954"/>
    </source>
</evidence>
<comment type="caution">
    <text evidence="3">The sequence shown here is derived from an EMBL/GenBank/DDBJ whole genome shotgun (WGS) entry which is preliminary data.</text>
</comment>
<name>A0A8S1RJR3_9CILI</name>
<gene>
    <name evidence="3" type="ORF">PSON_ATCC_30995.1.T1740025</name>
</gene>
<dbReference type="EMBL" id="CAJJDN010000174">
    <property type="protein sequence ID" value="CAD8127219.1"/>
    <property type="molecule type" value="Genomic_DNA"/>
</dbReference>
<evidence type="ECO:0000313" key="3">
    <source>
        <dbReference type="EMBL" id="CAD8127219.1"/>
    </source>
</evidence>
<keyword evidence="4" id="KW-1185">Reference proteome</keyword>
<keyword evidence="1" id="KW-0175">Coiled coil</keyword>
<dbReference type="AlphaFoldDB" id="A0A8S1RJR3"/>
<evidence type="ECO:0000256" key="1">
    <source>
        <dbReference type="SAM" id="Coils"/>
    </source>
</evidence>
<feature type="coiled-coil region" evidence="1">
    <location>
        <begin position="94"/>
        <end position="121"/>
    </location>
</feature>
<keyword evidence="2" id="KW-1133">Transmembrane helix</keyword>
<evidence type="ECO:0000256" key="2">
    <source>
        <dbReference type="SAM" id="Phobius"/>
    </source>
</evidence>
<organism evidence="3 4">
    <name type="scientific">Paramecium sonneborni</name>
    <dbReference type="NCBI Taxonomy" id="65129"/>
    <lineage>
        <taxon>Eukaryota</taxon>
        <taxon>Sar</taxon>
        <taxon>Alveolata</taxon>
        <taxon>Ciliophora</taxon>
        <taxon>Intramacronucleata</taxon>
        <taxon>Oligohymenophorea</taxon>
        <taxon>Peniculida</taxon>
        <taxon>Parameciidae</taxon>
        <taxon>Paramecium</taxon>
    </lineage>
</organism>
<sequence>MKHQQRIEIMKVLRNHRKNLTNDLKKIFQFFDSLSQNLLGQRQLLIIEFCADHDVLEKECCNINFLFKTTNREKLFDIMILQQKNNDNLLLLTAILLLNKLKMLKNQCENQRKRNINLNIRSLISQFIIFALQIQLLEF</sequence>
<feature type="transmembrane region" description="Helical" evidence="2">
    <location>
        <begin position="118"/>
        <end position="137"/>
    </location>
</feature>
<keyword evidence="2" id="KW-0812">Transmembrane</keyword>
<keyword evidence="2" id="KW-0472">Membrane</keyword>
<proteinExistence type="predicted"/>
<reference evidence="3" key="1">
    <citation type="submission" date="2021-01" db="EMBL/GenBank/DDBJ databases">
        <authorList>
            <consortium name="Genoscope - CEA"/>
            <person name="William W."/>
        </authorList>
    </citation>
    <scope>NUCLEOTIDE SEQUENCE</scope>
</reference>